<dbReference type="GO" id="GO:0016705">
    <property type="term" value="F:oxidoreductase activity, acting on paired donors, with incorporation or reduction of molecular oxygen"/>
    <property type="evidence" value="ECO:0007669"/>
    <property type="project" value="InterPro"/>
</dbReference>
<dbReference type="Ensembl" id="ENSCINT00000008406.3">
    <property type="protein sequence ID" value="ENSCINP00000008406.3"/>
    <property type="gene ID" value="ENSCING00000004066.3"/>
</dbReference>
<dbReference type="FunCoup" id="A0A1W5B5J3">
    <property type="interactions" value="10"/>
</dbReference>
<evidence type="ECO:0000313" key="6">
    <source>
        <dbReference type="Proteomes" id="UP000008144"/>
    </source>
</evidence>
<dbReference type="SUPFAM" id="SSF48264">
    <property type="entry name" value="Cytochrome P450"/>
    <property type="match status" value="1"/>
</dbReference>
<evidence type="ECO:0000313" key="5">
    <source>
        <dbReference type="Ensembl" id="ENSCINP00000008406.3"/>
    </source>
</evidence>
<reference evidence="5" key="3">
    <citation type="submission" date="2025-08" db="UniProtKB">
        <authorList>
            <consortium name="Ensembl"/>
        </authorList>
    </citation>
    <scope>IDENTIFICATION</scope>
</reference>
<dbReference type="PROSITE" id="PS00086">
    <property type="entry name" value="CYTOCHROME_P450"/>
    <property type="match status" value="1"/>
</dbReference>
<dbReference type="OrthoDB" id="1470350at2759"/>
<dbReference type="PANTHER" id="PTHR24291">
    <property type="entry name" value="CYTOCHROME P450 FAMILY 4"/>
    <property type="match status" value="1"/>
</dbReference>
<dbReference type="GO" id="GO:0020037">
    <property type="term" value="F:heme binding"/>
    <property type="evidence" value="ECO:0007669"/>
    <property type="project" value="InterPro"/>
</dbReference>
<keyword evidence="4" id="KW-1133">Transmembrane helix</keyword>
<dbReference type="InterPro" id="IPR050196">
    <property type="entry name" value="Cytochrome_P450_Monoox"/>
</dbReference>
<dbReference type="GO" id="GO:0005506">
    <property type="term" value="F:iron ion binding"/>
    <property type="evidence" value="ECO:0007669"/>
    <property type="project" value="InterPro"/>
</dbReference>
<reference evidence="5" key="2">
    <citation type="journal article" date="2008" name="Genome Biol.">
        <title>Improved genome assembly and evidence-based global gene model set for the chordate Ciona intestinalis: new insight into intron and operon populations.</title>
        <authorList>
            <person name="Satou Y."/>
            <person name="Mineta K."/>
            <person name="Ogasawara M."/>
            <person name="Sasakura Y."/>
            <person name="Shoguchi E."/>
            <person name="Ueno K."/>
            <person name="Yamada L."/>
            <person name="Matsumoto J."/>
            <person name="Wasserscheid J."/>
            <person name="Dewar K."/>
            <person name="Wiley G.B."/>
            <person name="Macmil S.L."/>
            <person name="Roe B.A."/>
            <person name="Zeller R.W."/>
            <person name="Hastings K.E."/>
            <person name="Lemaire P."/>
            <person name="Lindquist E."/>
            <person name="Endo T."/>
            <person name="Hotta K."/>
            <person name="Inaba K."/>
        </authorList>
    </citation>
    <scope>NUCLEOTIDE SEQUENCE [LARGE SCALE GENOMIC DNA]</scope>
    <source>
        <strain evidence="5">wild type</strain>
    </source>
</reference>
<dbReference type="InterPro" id="IPR001128">
    <property type="entry name" value="Cyt_P450"/>
</dbReference>
<dbReference type="InParanoid" id="A0A1W5B5J3"/>
<keyword evidence="3" id="KW-0560">Oxidoreductase</keyword>
<name>A0A1W5B5J3_CIOIN</name>
<dbReference type="InterPro" id="IPR002401">
    <property type="entry name" value="Cyt_P450_E_grp-I"/>
</dbReference>
<gene>
    <name evidence="5" type="primary">LOC100187185</name>
</gene>
<dbReference type="EMBL" id="EAAA01002288">
    <property type="status" value="NOT_ANNOTATED_CDS"/>
    <property type="molecule type" value="Genomic_DNA"/>
</dbReference>
<comment type="cofactor">
    <cofactor evidence="2">
        <name>heme</name>
        <dbReference type="ChEBI" id="CHEBI:30413"/>
    </cofactor>
</comment>
<dbReference type="Gene3D" id="1.10.630.10">
    <property type="entry name" value="Cytochrome P450"/>
    <property type="match status" value="1"/>
</dbReference>
<reference evidence="5" key="4">
    <citation type="submission" date="2025-09" db="UniProtKB">
        <authorList>
            <consortium name="Ensembl"/>
        </authorList>
    </citation>
    <scope>IDENTIFICATION</scope>
</reference>
<dbReference type="STRING" id="7719.ENSCINP00000008406"/>
<keyword evidence="4" id="KW-0472">Membrane</keyword>
<evidence type="ECO:0000256" key="1">
    <source>
        <dbReference type="ARBA" id="ARBA00010617"/>
    </source>
</evidence>
<keyword evidence="2 3" id="KW-0479">Metal-binding</keyword>
<keyword evidence="4" id="KW-0812">Transmembrane</keyword>
<sequence length="536" mass="61877">MQSSGLSSIWDQLQINDWLPSSFLVETTLLILLIYLITHYGLLFRETYTKSRKISERVGVDEKNRHWFFGHLKHITNNEEGLLKFVELAKAFPLMVSLWLGPALTTVQTYHPDSTTALLNSGAPKNDLGYRFIRTWIGDGLLTSKGKKWFRNRRLLTPAFHYKVLKPYTEVFNKNSLVMVNKLNKLCDQPVNIYTHVGLMTLDTMLQCAMTSKTNCQHVTDHPYLLAVKEISDLIIARVRQPLHFFDWMYNLSAAGKRNKEVTKILHEHTEKIISERKAVLAKTANIDPEPSDVEGFRKTEGKTLDFLDILLQCKDENGEGLSDIEIRDEVDTFLFAGHDTTSSGIAWAMFHLAKYPQFQTKCREELKEVLGNKDEIEWSDLPQLVYLTMFLKESMRLRPPVYAVGRYLEHPITIKDKNTKRDTVIPAGTNVSMHIFTLHRHPDFWDEPSKFDPERFTKENIAKRPAFAYVPFSAGSRNCIGQNFAMNEMKISLAHVIRNLRLYIDDETPVPKMQPRLILQSSTGIFVKIEKLERQ</sequence>
<feature type="transmembrane region" description="Helical" evidence="4">
    <location>
        <begin position="23"/>
        <end position="43"/>
    </location>
</feature>
<dbReference type="GeneID" id="100187185"/>
<keyword evidence="2 3" id="KW-0408">Iron</keyword>
<dbReference type="InterPro" id="IPR036396">
    <property type="entry name" value="Cyt_P450_sf"/>
</dbReference>
<evidence type="ECO:0000256" key="2">
    <source>
        <dbReference type="PIRSR" id="PIRSR602401-1"/>
    </source>
</evidence>
<dbReference type="CDD" id="cd20659">
    <property type="entry name" value="CYP4B_4F-like"/>
    <property type="match status" value="1"/>
</dbReference>
<dbReference type="PANTHER" id="PTHR24291:SF201">
    <property type="entry name" value="CYTOCHROME P450, FAMILY 4, SUBFAMILY B, POLYPEPTIDE 7"/>
    <property type="match status" value="1"/>
</dbReference>
<organism evidence="5 6">
    <name type="scientific">Ciona intestinalis</name>
    <name type="common">Transparent sea squirt</name>
    <name type="synonym">Ascidia intestinalis</name>
    <dbReference type="NCBI Taxonomy" id="7719"/>
    <lineage>
        <taxon>Eukaryota</taxon>
        <taxon>Metazoa</taxon>
        <taxon>Chordata</taxon>
        <taxon>Tunicata</taxon>
        <taxon>Ascidiacea</taxon>
        <taxon>Phlebobranchia</taxon>
        <taxon>Cionidae</taxon>
        <taxon>Ciona</taxon>
    </lineage>
</organism>
<keyword evidence="3" id="KW-0503">Monooxygenase</keyword>
<accession>F6Z1A5</accession>
<dbReference type="PRINTS" id="PR00463">
    <property type="entry name" value="EP450I"/>
</dbReference>
<proteinExistence type="inferred from homology"/>
<dbReference type="InterPro" id="IPR017972">
    <property type="entry name" value="Cyt_P450_CS"/>
</dbReference>
<dbReference type="RefSeq" id="XP_018667763.1">
    <property type="nucleotide sequence ID" value="XM_018812218.2"/>
</dbReference>
<keyword evidence="6" id="KW-1185">Reference proteome</keyword>
<evidence type="ECO:0000256" key="4">
    <source>
        <dbReference type="SAM" id="Phobius"/>
    </source>
</evidence>
<feature type="binding site" description="axial binding residue" evidence="2">
    <location>
        <position position="480"/>
    </location>
    <ligand>
        <name>heme</name>
        <dbReference type="ChEBI" id="CHEBI:30413"/>
    </ligand>
    <ligandPart>
        <name>Fe</name>
        <dbReference type="ChEBI" id="CHEBI:18248"/>
    </ligandPart>
</feature>
<dbReference type="OMA" id="DPTAHTM"/>
<accession>A0A1W5B5J3</accession>
<keyword evidence="2 3" id="KW-0349">Heme</keyword>
<dbReference type="KEGG" id="cin:100187185"/>
<reference evidence="6" key="1">
    <citation type="journal article" date="2002" name="Science">
        <title>The draft genome of Ciona intestinalis: insights into chordate and vertebrate origins.</title>
        <authorList>
            <person name="Dehal P."/>
            <person name="Satou Y."/>
            <person name="Campbell R.K."/>
            <person name="Chapman J."/>
            <person name="Degnan B."/>
            <person name="De Tomaso A."/>
            <person name="Davidson B."/>
            <person name="Di Gregorio A."/>
            <person name="Gelpke M."/>
            <person name="Goodstein D.M."/>
            <person name="Harafuji N."/>
            <person name="Hastings K.E."/>
            <person name="Ho I."/>
            <person name="Hotta K."/>
            <person name="Huang W."/>
            <person name="Kawashima T."/>
            <person name="Lemaire P."/>
            <person name="Martinez D."/>
            <person name="Meinertzhagen I.A."/>
            <person name="Necula S."/>
            <person name="Nonaka M."/>
            <person name="Putnam N."/>
            <person name="Rash S."/>
            <person name="Saiga H."/>
            <person name="Satake M."/>
            <person name="Terry A."/>
            <person name="Yamada L."/>
            <person name="Wang H.G."/>
            <person name="Awazu S."/>
            <person name="Azumi K."/>
            <person name="Boore J."/>
            <person name="Branno M."/>
            <person name="Chin-Bow S."/>
            <person name="DeSantis R."/>
            <person name="Doyle S."/>
            <person name="Francino P."/>
            <person name="Keys D.N."/>
            <person name="Haga S."/>
            <person name="Hayashi H."/>
            <person name="Hino K."/>
            <person name="Imai K.S."/>
            <person name="Inaba K."/>
            <person name="Kano S."/>
            <person name="Kobayashi K."/>
            <person name="Kobayashi M."/>
            <person name="Lee B.I."/>
            <person name="Makabe K.W."/>
            <person name="Manohar C."/>
            <person name="Matassi G."/>
            <person name="Medina M."/>
            <person name="Mochizuki Y."/>
            <person name="Mount S."/>
            <person name="Morishita T."/>
            <person name="Miura S."/>
            <person name="Nakayama A."/>
            <person name="Nishizaka S."/>
            <person name="Nomoto H."/>
            <person name="Ohta F."/>
            <person name="Oishi K."/>
            <person name="Rigoutsos I."/>
            <person name="Sano M."/>
            <person name="Sasaki A."/>
            <person name="Sasakura Y."/>
            <person name="Shoguchi E."/>
            <person name="Shin-i T."/>
            <person name="Spagnuolo A."/>
            <person name="Stainier D."/>
            <person name="Suzuki M.M."/>
            <person name="Tassy O."/>
            <person name="Takatori N."/>
            <person name="Tokuoka M."/>
            <person name="Yagi K."/>
            <person name="Yoshizaki F."/>
            <person name="Wada S."/>
            <person name="Zhang C."/>
            <person name="Hyatt P.D."/>
            <person name="Larimer F."/>
            <person name="Detter C."/>
            <person name="Doggett N."/>
            <person name="Glavina T."/>
            <person name="Hawkins T."/>
            <person name="Richardson P."/>
            <person name="Lucas S."/>
            <person name="Kohara Y."/>
            <person name="Levine M."/>
            <person name="Satoh N."/>
            <person name="Rokhsar D.S."/>
        </authorList>
    </citation>
    <scope>NUCLEOTIDE SEQUENCE [LARGE SCALE GENOMIC DNA]</scope>
</reference>
<dbReference type="Pfam" id="PF00067">
    <property type="entry name" value="p450"/>
    <property type="match status" value="1"/>
</dbReference>
<evidence type="ECO:0000256" key="3">
    <source>
        <dbReference type="RuleBase" id="RU000461"/>
    </source>
</evidence>
<dbReference type="Proteomes" id="UP000008144">
    <property type="component" value="Chromosome 6"/>
</dbReference>
<dbReference type="GO" id="GO:0004497">
    <property type="term" value="F:monooxygenase activity"/>
    <property type="evidence" value="ECO:0007669"/>
    <property type="project" value="UniProtKB-KW"/>
</dbReference>
<dbReference type="eggNOG" id="KOG0157">
    <property type="taxonomic scope" value="Eukaryota"/>
</dbReference>
<comment type="similarity">
    <text evidence="1 3">Belongs to the cytochrome P450 family.</text>
</comment>
<dbReference type="PRINTS" id="PR00385">
    <property type="entry name" value="P450"/>
</dbReference>
<dbReference type="AlphaFoldDB" id="A0A1W5B5J3"/>
<dbReference type="GeneTree" id="ENSGT00940000161527"/>
<protein>
    <submittedName>
        <fullName evidence="5">Leukotriene-B4 omega-hydroxylase 3-like</fullName>
    </submittedName>
</protein>